<feature type="region of interest" description="Disordered" evidence="8">
    <location>
        <begin position="1"/>
        <end position="22"/>
    </location>
</feature>
<gene>
    <name evidence="11" type="ORF">GCM10023353_29240</name>
</gene>
<dbReference type="PRINTS" id="PR00409">
    <property type="entry name" value="PHDIOXRDTASE"/>
</dbReference>
<evidence type="ECO:0000256" key="3">
    <source>
        <dbReference type="ARBA" id="ARBA00022714"/>
    </source>
</evidence>
<reference evidence="12" key="1">
    <citation type="journal article" date="2019" name="Int. J. Syst. Evol. Microbiol.">
        <title>The Global Catalogue of Microorganisms (GCM) 10K type strain sequencing project: providing services to taxonomists for standard genome sequencing and annotation.</title>
        <authorList>
            <consortium name="The Broad Institute Genomics Platform"/>
            <consortium name="The Broad Institute Genome Sequencing Center for Infectious Disease"/>
            <person name="Wu L."/>
            <person name="Ma J."/>
        </authorList>
    </citation>
    <scope>NUCLEOTIDE SEQUENCE [LARGE SCALE GENOMIC DNA]</scope>
    <source>
        <strain evidence="12">JCM 18542</strain>
    </source>
</reference>
<dbReference type="InterPro" id="IPR017938">
    <property type="entry name" value="Riboflavin_synthase-like_b-brl"/>
</dbReference>
<evidence type="ECO:0000256" key="8">
    <source>
        <dbReference type="SAM" id="MobiDB-lite"/>
    </source>
</evidence>
<dbReference type="PANTHER" id="PTHR47354:SF1">
    <property type="entry name" value="CARNITINE MONOOXYGENASE REDUCTASE SUBUNIT"/>
    <property type="match status" value="1"/>
</dbReference>
<dbReference type="EMBL" id="BAABKQ010000001">
    <property type="protein sequence ID" value="GAA4819710.1"/>
    <property type="molecule type" value="Genomic_DNA"/>
</dbReference>
<dbReference type="PANTHER" id="PTHR47354">
    <property type="entry name" value="NADH OXIDOREDUCTASE HCR"/>
    <property type="match status" value="1"/>
</dbReference>
<dbReference type="SUPFAM" id="SSF52343">
    <property type="entry name" value="Ferredoxin reductase-like, C-terminal NADP-linked domain"/>
    <property type="match status" value="1"/>
</dbReference>
<dbReference type="PROSITE" id="PS51384">
    <property type="entry name" value="FAD_FR"/>
    <property type="match status" value="1"/>
</dbReference>
<evidence type="ECO:0000256" key="4">
    <source>
        <dbReference type="ARBA" id="ARBA00022723"/>
    </source>
</evidence>
<keyword evidence="4" id="KW-0479">Metal-binding</keyword>
<evidence type="ECO:0000313" key="12">
    <source>
        <dbReference type="Proteomes" id="UP001500839"/>
    </source>
</evidence>
<dbReference type="InterPro" id="IPR039261">
    <property type="entry name" value="FNR_nucleotide-bd"/>
</dbReference>
<comment type="caution">
    <text evidence="11">The sequence shown here is derived from an EMBL/GenBank/DDBJ whole genome shotgun (WGS) entry which is preliminary data.</text>
</comment>
<dbReference type="CDD" id="cd06185">
    <property type="entry name" value="PDR_like"/>
    <property type="match status" value="1"/>
</dbReference>
<comment type="cofactor">
    <cofactor evidence="1">
        <name>FAD</name>
        <dbReference type="ChEBI" id="CHEBI:57692"/>
    </cofactor>
</comment>
<sequence length="387" mass="41254">MRARHALGRVPRPQAPPSLNGHAHVDRVLSTLDTAIGAYIWASGSAPRVSRTGLKDDGTLELVVARRRVVAHDRNVVELTLTAADDAPLPEWHPGAHIDVHLPSGRRRQYSLCGDPDDRGCYRIAVRLIPDGDGGSLEVHTTLTEDAPVTVSGPRNAFTFVAPGRGSKAERLRLIAGGIGITPILPMARMADALGIDWSMVHTGRSRDALPFAAEVAALGPRARVRTDDADGLPDAADLLGPCATGASGDDRSSGIPEVTTAVYCCGPPPMVAGILDALRTRTDVEFHCERFAAPAVADGAPFSVELARSGRTIEVPADRTVLSAVLDELPDTAYSCRQGYCRTCKVTALSGCVDHRDSVLTAAERERGEMLICVSRCTDDRLRLDL</sequence>
<dbReference type="InterPro" id="IPR036010">
    <property type="entry name" value="2Fe-2S_ferredoxin-like_sf"/>
</dbReference>
<evidence type="ECO:0000256" key="1">
    <source>
        <dbReference type="ARBA" id="ARBA00001974"/>
    </source>
</evidence>
<keyword evidence="3" id="KW-0001">2Fe-2S</keyword>
<dbReference type="InterPro" id="IPR017927">
    <property type="entry name" value="FAD-bd_FR_type"/>
</dbReference>
<dbReference type="Gene3D" id="3.10.20.30">
    <property type="match status" value="1"/>
</dbReference>
<keyword evidence="5" id="KW-0560">Oxidoreductase</keyword>
<evidence type="ECO:0000256" key="6">
    <source>
        <dbReference type="ARBA" id="ARBA00023004"/>
    </source>
</evidence>
<evidence type="ECO:0000256" key="5">
    <source>
        <dbReference type="ARBA" id="ARBA00023002"/>
    </source>
</evidence>
<keyword evidence="2" id="KW-0285">Flavoprotein</keyword>
<proteinExistence type="predicted"/>
<feature type="domain" description="FAD-binding FR-type" evidence="10">
    <location>
        <begin position="57"/>
        <end position="161"/>
    </location>
</feature>
<dbReference type="Gene3D" id="3.40.50.80">
    <property type="entry name" value="Nucleotide-binding domain of ferredoxin-NADP reductase (FNR) module"/>
    <property type="match status" value="1"/>
</dbReference>
<evidence type="ECO:0000259" key="10">
    <source>
        <dbReference type="PROSITE" id="PS51384"/>
    </source>
</evidence>
<keyword evidence="12" id="KW-1185">Reference proteome</keyword>
<dbReference type="Pfam" id="PF00111">
    <property type="entry name" value="Fer2"/>
    <property type="match status" value="1"/>
</dbReference>
<dbReference type="SUPFAM" id="SSF63380">
    <property type="entry name" value="Riboflavin synthase domain-like"/>
    <property type="match status" value="1"/>
</dbReference>
<dbReference type="InterPro" id="IPR001041">
    <property type="entry name" value="2Fe-2S_ferredoxin-type"/>
</dbReference>
<evidence type="ECO:0000313" key="11">
    <source>
        <dbReference type="EMBL" id="GAA4819710.1"/>
    </source>
</evidence>
<dbReference type="InterPro" id="IPR012675">
    <property type="entry name" value="Beta-grasp_dom_sf"/>
</dbReference>
<accession>A0ABP9D1J4</accession>
<dbReference type="CDD" id="cd00207">
    <property type="entry name" value="fer2"/>
    <property type="match status" value="1"/>
</dbReference>
<dbReference type="InterPro" id="IPR050415">
    <property type="entry name" value="MRET"/>
</dbReference>
<feature type="domain" description="2Fe-2S ferredoxin-type" evidence="9">
    <location>
        <begin position="303"/>
        <end position="387"/>
    </location>
</feature>
<evidence type="ECO:0000256" key="2">
    <source>
        <dbReference type="ARBA" id="ARBA00022630"/>
    </source>
</evidence>
<evidence type="ECO:0000256" key="7">
    <source>
        <dbReference type="ARBA" id="ARBA00023014"/>
    </source>
</evidence>
<name>A0ABP9D1J4_9ACTN</name>
<dbReference type="PROSITE" id="PS51085">
    <property type="entry name" value="2FE2S_FER_2"/>
    <property type="match status" value="1"/>
</dbReference>
<dbReference type="Proteomes" id="UP001500839">
    <property type="component" value="Unassembled WGS sequence"/>
</dbReference>
<evidence type="ECO:0000259" key="9">
    <source>
        <dbReference type="PROSITE" id="PS51085"/>
    </source>
</evidence>
<dbReference type="SUPFAM" id="SSF54292">
    <property type="entry name" value="2Fe-2S ferredoxin-like"/>
    <property type="match status" value="1"/>
</dbReference>
<protein>
    <submittedName>
        <fullName evidence="11">PDR/VanB family oxidoreductase</fullName>
    </submittedName>
</protein>
<keyword evidence="6" id="KW-0408">Iron</keyword>
<organism evidence="11 12">
    <name type="scientific">Tomitella cavernea</name>
    <dbReference type="NCBI Taxonomy" id="1387982"/>
    <lineage>
        <taxon>Bacteria</taxon>
        <taxon>Bacillati</taxon>
        <taxon>Actinomycetota</taxon>
        <taxon>Actinomycetes</taxon>
        <taxon>Mycobacteriales</taxon>
        <taxon>Tomitella</taxon>
    </lineage>
</organism>
<dbReference type="Gene3D" id="2.40.30.10">
    <property type="entry name" value="Translation factors"/>
    <property type="match status" value="1"/>
</dbReference>
<keyword evidence="7" id="KW-0411">Iron-sulfur</keyword>